<dbReference type="PIRSF" id="PIRSF006157">
    <property type="entry name" value="Doxgns_DODA"/>
    <property type="match status" value="1"/>
</dbReference>
<keyword evidence="8" id="KW-1185">Reference proteome</keyword>
<comment type="cofactor">
    <cofactor evidence="1">
        <name>Zn(2+)</name>
        <dbReference type="ChEBI" id="CHEBI:29105"/>
    </cofactor>
</comment>
<dbReference type="PANTHER" id="PTHR30096:SF0">
    <property type="entry name" value="4,5-DOPA DIOXYGENASE EXTRADIOL-LIKE PROTEIN"/>
    <property type="match status" value="1"/>
</dbReference>
<evidence type="ECO:0000256" key="3">
    <source>
        <dbReference type="ARBA" id="ARBA00022723"/>
    </source>
</evidence>
<dbReference type="Gene3D" id="3.40.830.10">
    <property type="entry name" value="LigB-like"/>
    <property type="match status" value="1"/>
</dbReference>
<dbReference type="Pfam" id="PF02900">
    <property type="entry name" value="LigB"/>
    <property type="match status" value="1"/>
</dbReference>
<dbReference type="Proteomes" id="UP001158049">
    <property type="component" value="Unassembled WGS sequence"/>
</dbReference>
<protein>
    <submittedName>
        <fullName evidence="7">4,5-DOPA dioxygenase extradiol</fullName>
    </submittedName>
</protein>
<dbReference type="GO" id="GO:0051213">
    <property type="term" value="F:dioxygenase activity"/>
    <property type="evidence" value="ECO:0007669"/>
    <property type="project" value="UniProtKB-KW"/>
</dbReference>
<comment type="caution">
    <text evidence="7">The sequence shown here is derived from an EMBL/GenBank/DDBJ whole genome shotgun (WGS) entry which is preliminary data.</text>
</comment>
<evidence type="ECO:0000259" key="6">
    <source>
        <dbReference type="Pfam" id="PF02900"/>
    </source>
</evidence>
<dbReference type="EMBL" id="FXUL01000008">
    <property type="protein sequence ID" value="SMP62343.1"/>
    <property type="molecule type" value="Genomic_DNA"/>
</dbReference>
<gene>
    <name evidence="7" type="ORF">SAMN06295970_10893</name>
</gene>
<keyword evidence="7" id="KW-0223">Dioxygenase</keyword>
<evidence type="ECO:0000256" key="4">
    <source>
        <dbReference type="ARBA" id="ARBA00022833"/>
    </source>
</evidence>
<evidence type="ECO:0000256" key="5">
    <source>
        <dbReference type="ARBA" id="ARBA00023002"/>
    </source>
</evidence>
<evidence type="ECO:0000313" key="8">
    <source>
        <dbReference type="Proteomes" id="UP001158049"/>
    </source>
</evidence>
<keyword evidence="5" id="KW-0560">Oxidoreductase</keyword>
<evidence type="ECO:0000313" key="7">
    <source>
        <dbReference type="EMBL" id="SMP62343.1"/>
    </source>
</evidence>
<keyword evidence="3" id="KW-0479">Metal-binding</keyword>
<dbReference type="InterPro" id="IPR014436">
    <property type="entry name" value="Extradiol_dOase_DODA"/>
</dbReference>
<evidence type="ECO:0000256" key="2">
    <source>
        <dbReference type="ARBA" id="ARBA00007581"/>
    </source>
</evidence>
<reference evidence="7 8" key="1">
    <citation type="submission" date="2017-05" db="EMBL/GenBank/DDBJ databases">
        <authorList>
            <person name="Varghese N."/>
            <person name="Submissions S."/>
        </authorList>
    </citation>
    <scope>NUCLEOTIDE SEQUENCE [LARGE SCALE GENOMIC DNA]</scope>
    <source>
        <strain evidence="7 8">DSM 26001</strain>
    </source>
</reference>
<dbReference type="SUPFAM" id="SSF53213">
    <property type="entry name" value="LigB-like"/>
    <property type="match status" value="1"/>
</dbReference>
<sequence>MTRLPALFISHGSPMLAIQESPAHRFLLELGRSLPKPKAILVASAHWESAGRPALSFASEPETIHDFGGFPRALFDITYPAPGAPDLAARAAALLEQEGIAVAKSDSRGLDHGAWVPLRLMYPDADIPTAQISVVRGATPAEHWRIGRALSSLRDEGVLVIGSGSLTHNLSEFRGQGIDAPVPAWVSDFGLWMKERLHGNDEQALLDYREAAPFAVRNHPTEEHLLPLFVAMGAGGDGTGIERVHGSYEYGVLAMDIYAFG</sequence>
<organism evidence="7 8">
    <name type="scientific">Noviherbaspirillum suwonense</name>
    <dbReference type="NCBI Taxonomy" id="1224511"/>
    <lineage>
        <taxon>Bacteria</taxon>
        <taxon>Pseudomonadati</taxon>
        <taxon>Pseudomonadota</taxon>
        <taxon>Betaproteobacteria</taxon>
        <taxon>Burkholderiales</taxon>
        <taxon>Oxalobacteraceae</taxon>
        <taxon>Noviherbaspirillum</taxon>
    </lineage>
</organism>
<dbReference type="PANTHER" id="PTHR30096">
    <property type="entry name" value="4,5-DOPA DIOXYGENASE EXTRADIOL-LIKE PROTEIN"/>
    <property type="match status" value="1"/>
</dbReference>
<feature type="domain" description="Extradiol ring-cleavage dioxygenase class III enzyme subunit B" evidence="6">
    <location>
        <begin position="6"/>
        <end position="249"/>
    </location>
</feature>
<evidence type="ECO:0000256" key="1">
    <source>
        <dbReference type="ARBA" id="ARBA00001947"/>
    </source>
</evidence>
<dbReference type="InterPro" id="IPR004183">
    <property type="entry name" value="Xdiol_dOase_suB"/>
</dbReference>
<accession>A0ABY1QAE2</accession>
<name>A0ABY1QAE2_9BURK</name>
<proteinExistence type="inferred from homology"/>
<dbReference type="CDD" id="cd07363">
    <property type="entry name" value="45_DOPA_Dioxygenase"/>
    <property type="match status" value="1"/>
</dbReference>
<dbReference type="RefSeq" id="WP_283442597.1">
    <property type="nucleotide sequence ID" value="NZ_FXUL01000008.1"/>
</dbReference>
<comment type="similarity">
    <text evidence="2">Belongs to the DODA-type extradiol aromatic ring-opening dioxygenase family.</text>
</comment>
<keyword evidence="4" id="KW-0862">Zinc</keyword>